<name>A0A255Z7X6_9FLAO</name>
<evidence type="ECO:0000313" key="3">
    <source>
        <dbReference type="Proteomes" id="UP000216605"/>
    </source>
</evidence>
<dbReference type="EMBL" id="NOXV01000253">
    <property type="protein sequence ID" value="OYQ37532.1"/>
    <property type="molecule type" value="Genomic_DNA"/>
</dbReference>
<dbReference type="InterPro" id="IPR041657">
    <property type="entry name" value="HTH_17"/>
</dbReference>
<dbReference type="RefSeq" id="WP_094414404.1">
    <property type="nucleotide sequence ID" value="NZ_NOXV01000253.1"/>
</dbReference>
<comment type="caution">
    <text evidence="2">The sequence shown here is derived from an EMBL/GenBank/DDBJ whole genome shotgun (WGS) entry which is preliminary data.</text>
</comment>
<dbReference type="Proteomes" id="UP000216605">
    <property type="component" value="Unassembled WGS sequence"/>
</dbReference>
<dbReference type="GO" id="GO:0003677">
    <property type="term" value="F:DNA binding"/>
    <property type="evidence" value="ECO:0007669"/>
    <property type="project" value="UniProtKB-KW"/>
</dbReference>
<proteinExistence type="predicted"/>
<keyword evidence="3" id="KW-1185">Reference proteome</keyword>
<evidence type="ECO:0000259" key="1">
    <source>
        <dbReference type="Pfam" id="PF12728"/>
    </source>
</evidence>
<dbReference type="OrthoDB" id="1003442at2"/>
<gene>
    <name evidence="2" type="ORF">CHU92_08055</name>
</gene>
<keyword evidence="2" id="KW-0238">DNA-binding</keyword>
<feature type="domain" description="Helix-turn-helix" evidence="1">
    <location>
        <begin position="69"/>
        <end position="117"/>
    </location>
</feature>
<reference evidence="2 3" key="1">
    <citation type="submission" date="2017-07" db="EMBL/GenBank/DDBJ databases">
        <title>Flavobacterium cyanobacteriorum sp. nov., isolated from cyanobacterial aggregates in a eutrophic lake.</title>
        <authorList>
            <person name="Cai H."/>
        </authorList>
    </citation>
    <scope>NUCLEOTIDE SEQUENCE [LARGE SCALE GENOMIC DNA]</scope>
    <source>
        <strain evidence="2 3">TH021</strain>
    </source>
</reference>
<organism evidence="2 3">
    <name type="scientific">Flavobacterium cyanobacteriorum</name>
    <dbReference type="NCBI Taxonomy" id="2022802"/>
    <lineage>
        <taxon>Bacteria</taxon>
        <taxon>Pseudomonadati</taxon>
        <taxon>Bacteroidota</taxon>
        <taxon>Flavobacteriia</taxon>
        <taxon>Flavobacteriales</taxon>
        <taxon>Flavobacteriaceae</taxon>
        <taxon>Flavobacterium</taxon>
    </lineage>
</organism>
<accession>A0A255Z7X6</accession>
<sequence length="197" mass="22453">MSSNIQVQRICQHCGKEFTARTTTTLYCSHRCNSAAYKAKQRAGKVEQSNKETQRIKNQPIEELKAREFLTVTQVSKLIGCSRQNVYNLINTGKLKATNILIKKTIVKRSDLDKLFKEPTNRTQPEGIPETQKQELNNWVQAGGFDIADCYNLTEVQDKYGISETALQNLIKRNSIPKIKKGWFAYVPKTVIDKLLS</sequence>
<protein>
    <submittedName>
        <fullName evidence="2">DNA-binding protein</fullName>
    </submittedName>
</protein>
<dbReference type="Pfam" id="PF12728">
    <property type="entry name" value="HTH_17"/>
    <property type="match status" value="1"/>
</dbReference>
<evidence type="ECO:0000313" key="2">
    <source>
        <dbReference type="EMBL" id="OYQ37532.1"/>
    </source>
</evidence>
<dbReference type="AlphaFoldDB" id="A0A255Z7X6"/>